<organism evidence="2 3">
    <name type="scientific">Desulfonema magnum</name>
    <dbReference type="NCBI Taxonomy" id="45655"/>
    <lineage>
        <taxon>Bacteria</taxon>
        <taxon>Pseudomonadati</taxon>
        <taxon>Thermodesulfobacteriota</taxon>
        <taxon>Desulfobacteria</taxon>
        <taxon>Desulfobacterales</taxon>
        <taxon>Desulfococcaceae</taxon>
        <taxon>Desulfonema</taxon>
    </lineage>
</organism>
<dbReference type="Proteomes" id="UP000663722">
    <property type="component" value="Chromosome"/>
</dbReference>
<protein>
    <submittedName>
        <fullName evidence="2">DUF4351</fullName>
    </submittedName>
</protein>
<keyword evidence="3" id="KW-1185">Reference proteome</keyword>
<accession>A0A975BGA2</accession>
<evidence type="ECO:0000313" key="3">
    <source>
        <dbReference type="Proteomes" id="UP000663722"/>
    </source>
</evidence>
<reference evidence="2" key="1">
    <citation type="journal article" date="2021" name="Microb. Physiol.">
        <title>Proteogenomic Insights into the Physiology of Marine, Sulfate-Reducing, Filamentous Desulfonema limicola and Desulfonema magnum.</title>
        <authorList>
            <person name="Schnaars V."/>
            <person name="Wohlbrand L."/>
            <person name="Scheve S."/>
            <person name="Hinrichs C."/>
            <person name="Reinhardt R."/>
            <person name="Rabus R."/>
        </authorList>
    </citation>
    <scope>NUCLEOTIDE SEQUENCE</scope>
    <source>
        <strain evidence="2">4be13</strain>
    </source>
</reference>
<dbReference type="Pfam" id="PF14261">
    <property type="entry name" value="DUF4351"/>
    <property type="match status" value="1"/>
</dbReference>
<proteinExistence type="predicted"/>
<evidence type="ECO:0000259" key="1">
    <source>
        <dbReference type="Pfam" id="PF14261"/>
    </source>
</evidence>
<feature type="domain" description="DUF4351" evidence="1">
    <location>
        <begin position="253"/>
        <end position="307"/>
    </location>
</feature>
<dbReference type="AlphaFoldDB" id="A0A975BGA2"/>
<dbReference type="KEGG" id="dmm:dnm_008890"/>
<gene>
    <name evidence="2" type="ORF">dnm_008890</name>
</gene>
<sequence>MTEKHDYDTPWKEIIEQYFPEFIAFFFPKAFQDIDWKRGYEFLDKELQKIAKDADTGRRYVDKLVKVWLKDGKDVWAVIHADIQIEGEGDFSERMYIYNYRLYDRYRRHAASFAVIGYAGRKKNTGKFEKKLWDCEVRFRFPVVRLGDYAKDEESLKKSNNPFAVVVLAHLKTKATVRSSRKRMLEKIALIRHLYRKGFSKQDIINLFRFIDWVMFLPEKEDDLFWEEVSVFEKEGKMPYITSVERIGYKRGIQQGRSILARLIAKKFRVRPEQELPKLEKLGPDDLLELGEELLDFESLEAVYQWIERRTA</sequence>
<dbReference type="PANTHER" id="PTHR35586:SF1">
    <property type="entry name" value="SLL1691 PROTEIN"/>
    <property type="match status" value="1"/>
</dbReference>
<name>A0A975BGA2_9BACT</name>
<dbReference type="PANTHER" id="PTHR35586">
    <property type="entry name" value="SLL1691 PROTEIN"/>
    <property type="match status" value="1"/>
</dbReference>
<evidence type="ECO:0000313" key="2">
    <source>
        <dbReference type="EMBL" id="QTA84886.1"/>
    </source>
</evidence>
<dbReference type="RefSeq" id="WP_207681183.1">
    <property type="nucleotide sequence ID" value="NZ_CP061800.1"/>
</dbReference>
<dbReference type="EMBL" id="CP061800">
    <property type="protein sequence ID" value="QTA84886.1"/>
    <property type="molecule type" value="Genomic_DNA"/>
</dbReference>
<dbReference type="InterPro" id="IPR025587">
    <property type="entry name" value="DUF4351"/>
</dbReference>